<sequence>MTDNTLLSLTRRGVLLSGSAVAATALTASFSFAAKLAASTNTSTEGNKTMGTITTKDGVEIFYKDWGSKDAQPIVFHHGWPLSSDDWDAQMLFFLANGYRVIAHDRRGHGRSAQVSDGHDMDHYAADAFAVVEALDLKNAVHIGHSTGGGEVARYVAKHGQPAGRVAKAVLVSAVPPLMLKTDTNPEGLPMEVFDGFRSALAANRAQFFRDVPAGPFYGFNRDGAKVQEAVIQNWWRQGMMGSAKAHYDGIKAFSETDQTEDLKTITVPTLVLHGEDDQIVPIADAALKAIKLLKNGTLKTYPGFSHGMLTVNADVLNADLLAFVKS</sequence>
<accession>A0A368NZ94</accession>
<keyword evidence="4" id="KW-0378">Hydrolase</keyword>
<feature type="domain" description="AB hydrolase-1" evidence="3">
    <location>
        <begin position="73"/>
        <end position="309"/>
    </location>
</feature>
<protein>
    <submittedName>
        <fullName evidence="4">Alpha/beta hydrolase</fullName>
    </submittedName>
</protein>
<dbReference type="PRINTS" id="PR00412">
    <property type="entry name" value="EPOXHYDRLASE"/>
</dbReference>
<feature type="chain" id="PRO_5030067982" evidence="2">
    <location>
        <begin position="23"/>
        <end position="327"/>
    </location>
</feature>
<reference evidence="4 5" key="1">
    <citation type="submission" date="2018-08" db="EMBL/GenBank/DDBJ databases">
        <title>Genome sequencing of Agrobacterium vitis strain ICMP 10754.</title>
        <authorList>
            <person name="Visnovsky S.B."/>
            <person name="Pitman A.R."/>
        </authorList>
    </citation>
    <scope>NUCLEOTIDE SEQUENCE [LARGE SCALE GENOMIC DNA]</scope>
    <source>
        <strain evidence="4 5">ICMP 10754</strain>
    </source>
</reference>
<dbReference type="OrthoDB" id="9779853at2"/>
<evidence type="ECO:0000256" key="2">
    <source>
        <dbReference type="SAM" id="SignalP"/>
    </source>
</evidence>
<dbReference type="PRINTS" id="PR00111">
    <property type="entry name" value="ABHYDROLASE"/>
</dbReference>
<dbReference type="PANTHER" id="PTHR43433:SF3">
    <property type="entry name" value="NON-HEME CHLOROPEROXIDASE"/>
    <property type="match status" value="1"/>
</dbReference>
<evidence type="ECO:0000313" key="4">
    <source>
        <dbReference type="EMBL" id="KAA3528106.1"/>
    </source>
</evidence>
<name>A0A368NZ94_AGRVI</name>
<dbReference type="InterPro" id="IPR000639">
    <property type="entry name" value="Epox_hydrolase-like"/>
</dbReference>
<dbReference type="InterPro" id="IPR000073">
    <property type="entry name" value="AB_hydrolase_1"/>
</dbReference>
<keyword evidence="2" id="KW-0732">Signal</keyword>
<evidence type="ECO:0000313" key="5">
    <source>
        <dbReference type="Proteomes" id="UP000436911"/>
    </source>
</evidence>
<dbReference type="SUPFAM" id="SSF53474">
    <property type="entry name" value="alpha/beta-Hydrolases"/>
    <property type="match status" value="1"/>
</dbReference>
<dbReference type="Pfam" id="PF00561">
    <property type="entry name" value="Abhydrolase_1"/>
    <property type="match status" value="1"/>
</dbReference>
<dbReference type="InterPro" id="IPR006311">
    <property type="entry name" value="TAT_signal"/>
</dbReference>
<dbReference type="PROSITE" id="PS51318">
    <property type="entry name" value="TAT"/>
    <property type="match status" value="1"/>
</dbReference>
<dbReference type="InterPro" id="IPR050471">
    <property type="entry name" value="AB_hydrolase"/>
</dbReference>
<dbReference type="FunFam" id="3.40.50.1820:FF:000205">
    <property type="entry name" value="Non-haem bromoperoxidase BPO-A2"/>
    <property type="match status" value="1"/>
</dbReference>
<dbReference type="AlphaFoldDB" id="A0A368NZ94"/>
<comment type="caution">
    <text evidence="4">The sequence shown here is derived from an EMBL/GenBank/DDBJ whole genome shotgun (WGS) entry which is preliminary data.</text>
</comment>
<feature type="signal peptide" evidence="2">
    <location>
        <begin position="1"/>
        <end position="22"/>
    </location>
</feature>
<dbReference type="PANTHER" id="PTHR43433">
    <property type="entry name" value="HYDROLASE, ALPHA/BETA FOLD FAMILY PROTEIN"/>
    <property type="match status" value="1"/>
</dbReference>
<dbReference type="GO" id="GO:0016787">
    <property type="term" value="F:hydrolase activity"/>
    <property type="evidence" value="ECO:0007669"/>
    <property type="project" value="UniProtKB-KW"/>
</dbReference>
<evidence type="ECO:0000256" key="1">
    <source>
        <dbReference type="ARBA" id="ARBA00038128"/>
    </source>
</evidence>
<gene>
    <name evidence="4" type="ORF">DXT89_12410</name>
</gene>
<organism evidence="4 5">
    <name type="scientific">Agrobacterium vitis</name>
    <name type="common">Rhizobium vitis</name>
    <dbReference type="NCBI Taxonomy" id="373"/>
    <lineage>
        <taxon>Bacteria</taxon>
        <taxon>Pseudomonadati</taxon>
        <taxon>Pseudomonadota</taxon>
        <taxon>Alphaproteobacteria</taxon>
        <taxon>Hyphomicrobiales</taxon>
        <taxon>Rhizobiaceae</taxon>
        <taxon>Rhizobium/Agrobacterium group</taxon>
        <taxon>Agrobacterium</taxon>
    </lineage>
</organism>
<dbReference type="InterPro" id="IPR029058">
    <property type="entry name" value="AB_hydrolase_fold"/>
</dbReference>
<comment type="similarity">
    <text evidence="1">Belongs to the AB hydrolase superfamily. Bacterial non-heme haloperoxidase / perhydrolase family.</text>
</comment>
<dbReference type="Proteomes" id="UP000436911">
    <property type="component" value="Unassembled WGS sequence"/>
</dbReference>
<dbReference type="EMBL" id="QUSG01000005">
    <property type="protein sequence ID" value="KAA3528106.1"/>
    <property type="molecule type" value="Genomic_DNA"/>
</dbReference>
<proteinExistence type="inferred from homology"/>
<dbReference type="Gene3D" id="3.40.50.1820">
    <property type="entry name" value="alpha/beta hydrolase"/>
    <property type="match status" value="1"/>
</dbReference>
<evidence type="ECO:0000259" key="3">
    <source>
        <dbReference type="Pfam" id="PF00561"/>
    </source>
</evidence>